<keyword evidence="2" id="KW-0812">Transmembrane</keyword>
<dbReference type="InterPro" id="IPR010221">
    <property type="entry name" value="VCBS_dom"/>
</dbReference>
<name>A0A0G4IAV8_9ALVE</name>
<accession>A0A0G4IAV8</accession>
<dbReference type="Gene3D" id="2.60.40.3440">
    <property type="match status" value="1"/>
</dbReference>
<evidence type="ECO:0000256" key="1">
    <source>
        <dbReference type="SAM" id="MobiDB-lite"/>
    </source>
</evidence>
<dbReference type="NCBIfam" id="TIGR01965">
    <property type="entry name" value="VCBS_repeat"/>
    <property type="match status" value="11"/>
</dbReference>
<evidence type="ECO:0000313" key="4">
    <source>
        <dbReference type="EMBL" id="CEM54306.1"/>
    </source>
</evidence>
<dbReference type="Gene3D" id="2.60.40.2810">
    <property type="match status" value="12"/>
</dbReference>
<feature type="region of interest" description="Disordered" evidence="1">
    <location>
        <begin position="2850"/>
        <end position="2873"/>
    </location>
</feature>
<dbReference type="EMBL" id="CDMZ01005775">
    <property type="protein sequence ID" value="CEM54306.1"/>
    <property type="molecule type" value="Genomic_DNA"/>
</dbReference>
<proteinExistence type="predicted"/>
<feature type="region of interest" description="Disordered" evidence="1">
    <location>
        <begin position="2980"/>
        <end position="3000"/>
    </location>
</feature>
<evidence type="ECO:0000259" key="3">
    <source>
        <dbReference type="Pfam" id="PF17803"/>
    </source>
</evidence>
<feature type="transmembrane region" description="Helical" evidence="2">
    <location>
        <begin position="2627"/>
        <end position="2651"/>
    </location>
</feature>
<dbReference type="Pfam" id="PF17963">
    <property type="entry name" value="Big_9"/>
    <property type="match status" value="20"/>
</dbReference>
<dbReference type="PANTHER" id="PTHR34720">
    <property type="entry name" value="MICROCYSTIN DEPENDENT PROTEIN"/>
    <property type="match status" value="1"/>
</dbReference>
<keyword evidence="2" id="KW-1133">Transmembrane helix</keyword>
<reference evidence="4" key="1">
    <citation type="submission" date="2014-11" db="EMBL/GenBank/DDBJ databases">
        <authorList>
            <person name="Otto D Thomas"/>
            <person name="Naeem Raeece"/>
        </authorList>
    </citation>
    <scope>NUCLEOTIDE SEQUENCE</scope>
</reference>
<feature type="region of interest" description="Disordered" evidence="1">
    <location>
        <begin position="2902"/>
        <end position="2964"/>
    </location>
</feature>
<dbReference type="InterPro" id="IPR040853">
    <property type="entry name" value="RapA2_cadherin-like"/>
</dbReference>
<feature type="region of interest" description="Disordered" evidence="1">
    <location>
        <begin position="19"/>
        <end position="51"/>
    </location>
</feature>
<dbReference type="VEuPathDB" id="CryptoDB:Cvel_12684"/>
<dbReference type="Pfam" id="PF17803">
    <property type="entry name" value="Cadherin_4"/>
    <property type="match status" value="1"/>
</dbReference>
<feature type="region of interest" description="Disordered" evidence="1">
    <location>
        <begin position="2720"/>
        <end position="2744"/>
    </location>
</feature>
<feature type="domain" description="RapA2 cadherin-like" evidence="3">
    <location>
        <begin position="2305"/>
        <end position="2373"/>
    </location>
</feature>
<evidence type="ECO:0000256" key="2">
    <source>
        <dbReference type="SAM" id="Phobius"/>
    </source>
</evidence>
<dbReference type="NCBIfam" id="NF012211">
    <property type="entry name" value="tand_rpt_95"/>
    <property type="match status" value="20"/>
</dbReference>
<keyword evidence="2" id="KW-0472">Membrane</keyword>
<feature type="region of interest" description="Disordered" evidence="1">
    <location>
        <begin position="2785"/>
        <end position="2810"/>
    </location>
</feature>
<protein>
    <recommendedName>
        <fullName evidence="3">RapA2 cadherin-like domain-containing protein</fullName>
    </recommendedName>
</protein>
<sequence length="3080" mass="310904">MSMSLHNCLQTVRRCLPRNPGGYQSPVTLGRRGGTKRRGICRQPSPPKTSVETSLCLHQGRLQNANMGKIKRDSCPISLGKAAPVAVADSSSTDEATATTISVLNNDSDADGDSLTITNVDTTGTQGTVTIDGGSTTVTYNPNGAFDSLQTGGSATDTFTYTADDGNGGTATAQVTVTINGISSTPTVVADTATTDEATQLSAIAVLSNDSDGDGDSLTVSAVDTTGTQGTVTIDGGSTTVTYNPNGAFDSLQTGSSATDTFTYTADDGNGGTATAQVTVTINGVSSTPTVVADTATTDEATQLSAIAVLSNDSDGDGDTLTISAVDTTGTQGTVTIDGGSTTVTYNPNGAFDSLQTGSSATDTFTYTADDGNGGTATAQVTVTINGVSSTPTVVADTATTDEATQLSAIAVLSNDSDGDGDSLTVSAVDTATHGTQGTVTSDPESTTVTYNPNGAFDSLHTSDTGTDTFAYTASDGNGGTATSQVTITINGVSSTPVASADTGTTDEQTALSALAVLSNDSDGDGDALSVSAIDTTGTQGSVSIDGGSTTVTYNPNGAFNSMHTGDTQTDTFTYTVTDGGGGNGGTATATVTITINGISTADAVDDTATTDESTALASIAVLTNDQDIEGDSLTVASVDTTGTQGTVSINAGSTTLSYNPNGAFATLHDSDTGTDTFTYTVDDGFSGSDTATVTVTVTGISSTPVAVDDSATTDEASTTTINVLTNDSDGDSDTLTIASVDDTGVQGTVTIGGGSTSLTYNPNGQFHTLLDGQTATETFTCTVTDGGNGNGGTATATVTVTVTGISTANAVDDTASTTEAASTQISVLNNDSDVEGDTLTVASVDTATHSTQGTVTIDAGSLTVTYNPNGAFDTLHDSDTGTDTFAYTVDDGFSGSDTAVVTVTVTGISSTPVAVADSATTDEATTLTAVAVLSNDSDGDSDTLTISAIDTATHTTKGSVSIDGGSTTITYNPNNQFYLMHTGEQQTDKFDYTVTDGGNGNGGTATATVTITINGISTANAVDDTASTTEAASTQISVLNNDSDVEGDTLTVGSVDTATHSTQGAVTIDAGSLTVTYNPNGAFDTLHDSDTGTDTFAYTVDDGFSGSDTAVVTVTVTGISSTPVAVDDAVTTDENTQTTISVLNNDSDGDSDTLTVTSVDTATHSTKGTVTIDGGSTTVTYNPNGQFATLRTGESQTDTFTYTISDGGNGNGGTATATVTVTVTGKCMLGEGMLFDWRNVWHIVCISTADAVDDSASTDENSQIVSMTVLSNDVDVEGDTLTVASVDTSTHSTQGTVTINAGSTTLLYDPNGQFHTLHTSDTGTDTFAYTVTDGNGGTDTAVVTVTVTGISSTPVAVADTTTTDEATQLVSIAVISNDSDGDSDTLTVDSIDTTGTQGTVTIDGGATTITYNPNGVFDSLHTSDTQTDTFTYTVTDGGGGNGGTATATVTITINGISSTPVGVADTATTDEATAATAIAVLSNDSDGDGDTLSVTALFSFDTLRQVDTTGTQGTVTIDAGSTTVTYNPNGAFDSLHTSDTGTDTFSYTVSDGGGGNGGTATATVTVTINGISSTPVAVDDAQTTDEATSLASMTVLSNDSDGDSDALTIASIDTTGTQGTVTIDGSTTTITYNPNGVFDSLHTSDTQTDTFTYTVTDGGGGNGGTATATVTITINGISSTPVGVADTATTDEATAAAAIAVLSNDSDGDGDTLSVTAVDTSSTQGTVTIDAGSTTVTYNPNGAFDSLHTSDTGTDTFSYTVSDGGGGNGGTATATVTVTINGISSTPVPVDDAQTTDEATSLASMTVLSNDSDGDSDALTIASIDTTGTQGTVTIDGSTTTITYNPNGVFDSLHTSDTQTDTFTYTVTDGGGGNGGTATATVTITINGISSTPVGVADTATTDEATAAAAIAVLSNDSDGDGDSLSLTAVDTSSTQGTVTIDAGSTTVTYNPNGAFDSLHTSDTGTDTFSYTVSDGGGGNGGTATATVTVTINGISSIPVAVDDAQTTDEATSLASMTVLGNDSDGDSDALTIASIDTTGTQGTVTIDGSTTTITYNPNGVFDSLHTSDTQTDTFTYTVTEGGGGNGGTATATVTITINGISSTPVGVADSATTDEVTSLPAIAVLANDSDGDGDALTVSAVDTSTTQGTVTIDAGSTTVTYNPNGAFDNLHTGDTGTDTFTYTLTDGGEGNGGTATATVTITVNGISSTPVAVDDSGTTDETSPLASLTVLSNDNDGDSDALTIASIDTTGTKGAVVIDVGSTTVTYSPNGAFDSMHTGDTQTDTFSYTLTDGGGGNGGTATATVTITINGVSSAPVAGEDSVTTDEDTSVTFNVLGNDSDGDGDALSVIGTDLGDTIGAVTDNGGGSFTYNPNGKFFGLLTGQTATDSFRYTLSDGGGGNGGTGIGTVTITVNGVTVPDETTLQVVQGIPVRRVDFYKEDQARDEVTITEDLKRRGQELTDVSARREFVKSFALLVLQEEPQGSIVQASELPFPTDVSDKVQQVAIFPSGTVVNSGEAGLDLETVDSSGKRVSGIFAPLNPGEWVTLQHKGESITVTFAGDGASFVSQVERGDKLEGVEGDTTTLNAADTNLGFSFTSVYGRVAIFVSDAVEIPTDDGLLRLELWSFILVILAGVAAGAGLLVLLLFLRSRCCPLCCSRGKPLVDGDAVKQIGKGTKGGGQIDDIRGEVHLEEGRGVGGKIVASTIHAGSRTPRGWSLKAKVKSSKETGEASGAEEPGSITDSVVREIVVDEEEGPFCPPSPRLPPQTTLRGLLLLSQEAQLSSATMGGQEDPDKGVPPGLPESTDPFPPFWMERPKPTRPSAPHQEVDAEWHGSLMSDHISGMTLGDTHREEEEEDAVSDDGVGPSALRQSPFFPRFSLSSSAERGWNASEPGTALLIGALAGSPPGEGTDQRRVLKPQLRPRPNRQSIPRSDSVGISPPTPTLSEHGNSVDVGDFGEEGGGNDYVISQFFRKSLFPEGGKQSGDPVGGDDRWERSEPGTEYLMEELRSSIAQEEQKGVKVKERETQIRGEQHIEQIDSELPALPTTTVEAPLGAESKIFLQKGQLQLAVGRKIGR</sequence>
<organism evidence="4">
    <name type="scientific">Chromera velia CCMP2878</name>
    <dbReference type="NCBI Taxonomy" id="1169474"/>
    <lineage>
        <taxon>Eukaryota</taxon>
        <taxon>Sar</taxon>
        <taxon>Alveolata</taxon>
        <taxon>Colpodellida</taxon>
        <taxon>Chromeraceae</taxon>
        <taxon>Chromera</taxon>
    </lineage>
</organism>
<gene>
    <name evidence="4" type="ORF">Cvel_12684</name>
</gene>
<dbReference type="PANTHER" id="PTHR34720:SF9">
    <property type="entry name" value="BLR4714 PROTEIN"/>
    <property type="match status" value="1"/>
</dbReference>